<proteinExistence type="inferred from homology"/>
<gene>
    <name evidence="7" type="ORF">M9458_042223</name>
</gene>
<evidence type="ECO:0000259" key="6">
    <source>
        <dbReference type="Pfam" id="PF04389"/>
    </source>
</evidence>
<evidence type="ECO:0000313" key="8">
    <source>
        <dbReference type="Proteomes" id="UP001529510"/>
    </source>
</evidence>
<dbReference type="PANTHER" id="PTHR12283:SF3">
    <property type="entry name" value="GLUTAMINYL-PEPTIDE CYCLOTRANSFERASE-LIKE PROTEIN"/>
    <property type="match status" value="1"/>
</dbReference>
<dbReference type="Proteomes" id="UP001529510">
    <property type="component" value="Unassembled WGS sequence"/>
</dbReference>
<feature type="non-terminal residue" evidence="7">
    <location>
        <position position="82"/>
    </location>
</feature>
<protein>
    <recommendedName>
        <fullName evidence="3">glutaminyl-peptide cyclotransferase</fullName>
        <ecNumber evidence="3">2.3.2.5</ecNumber>
    </recommendedName>
</protein>
<feature type="domain" description="Peptidase M28" evidence="6">
    <location>
        <begin position="17"/>
        <end position="73"/>
    </location>
</feature>
<dbReference type="GO" id="GO:0016603">
    <property type="term" value="F:glutaminyl-peptide cyclotransferase activity"/>
    <property type="evidence" value="ECO:0007669"/>
    <property type="project" value="UniProtKB-EC"/>
</dbReference>
<comment type="caution">
    <text evidence="7">The sequence shown here is derived from an EMBL/GenBank/DDBJ whole genome shotgun (WGS) entry which is preliminary data.</text>
</comment>
<reference evidence="7 8" key="1">
    <citation type="submission" date="2024-05" db="EMBL/GenBank/DDBJ databases">
        <title>Genome sequencing and assembly of Indian major carp, Cirrhinus mrigala (Hamilton, 1822).</title>
        <authorList>
            <person name="Mohindra V."/>
            <person name="Chowdhury L.M."/>
            <person name="Lal K."/>
            <person name="Jena J.K."/>
        </authorList>
    </citation>
    <scope>NUCLEOTIDE SEQUENCE [LARGE SCALE GENOMIC DNA]</scope>
    <source>
        <strain evidence="7">CM1030</strain>
        <tissue evidence="7">Blood</tissue>
    </source>
</reference>
<keyword evidence="8" id="KW-1185">Reference proteome</keyword>
<keyword evidence="5" id="KW-0012">Acyltransferase</keyword>
<dbReference type="AlphaFoldDB" id="A0ABD0NLN1"/>
<evidence type="ECO:0000313" key="7">
    <source>
        <dbReference type="EMBL" id="KAL0162827.1"/>
    </source>
</evidence>
<evidence type="ECO:0000256" key="2">
    <source>
        <dbReference type="ARBA" id="ARBA00006014"/>
    </source>
</evidence>
<evidence type="ECO:0000256" key="3">
    <source>
        <dbReference type="ARBA" id="ARBA00012012"/>
    </source>
</evidence>
<evidence type="ECO:0000256" key="5">
    <source>
        <dbReference type="ARBA" id="ARBA00023315"/>
    </source>
</evidence>
<sequence>VDSFISETPRGPVSFSNVLAVLDPMAPRRLLLACHYDSKYILSDPSEPQKVFVGASDSAVPCAMMLELVTALDLHLKKHKQL</sequence>
<keyword evidence="4" id="KW-0808">Transferase</keyword>
<name>A0ABD0NLN1_CIRMR</name>
<evidence type="ECO:0000256" key="4">
    <source>
        <dbReference type="ARBA" id="ARBA00022679"/>
    </source>
</evidence>
<dbReference type="Pfam" id="PF04389">
    <property type="entry name" value="Peptidase_M28"/>
    <property type="match status" value="1"/>
</dbReference>
<dbReference type="EC" id="2.3.2.5" evidence="3"/>
<organism evidence="7 8">
    <name type="scientific">Cirrhinus mrigala</name>
    <name type="common">Mrigala</name>
    <dbReference type="NCBI Taxonomy" id="683832"/>
    <lineage>
        <taxon>Eukaryota</taxon>
        <taxon>Metazoa</taxon>
        <taxon>Chordata</taxon>
        <taxon>Craniata</taxon>
        <taxon>Vertebrata</taxon>
        <taxon>Euteleostomi</taxon>
        <taxon>Actinopterygii</taxon>
        <taxon>Neopterygii</taxon>
        <taxon>Teleostei</taxon>
        <taxon>Ostariophysi</taxon>
        <taxon>Cypriniformes</taxon>
        <taxon>Cyprinidae</taxon>
        <taxon>Labeoninae</taxon>
        <taxon>Labeonini</taxon>
        <taxon>Cirrhinus</taxon>
    </lineage>
</organism>
<dbReference type="EMBL" id="JAMKFB020000021">
    <property type="protein sequence ID" value="KAL0162827.1"/>
    <property type="molecule type" value="Genomic_DNA"/>
</dbReference>
<evidence type="ECO:0000256" key="1">
    <source>
        <dbReference type="ARBA" id="ARBA00000001"/>
    </source>
</evidence>
<dbReference type="PANTHER" id="PTHR12283">
    <property type="entry name" value="GLUTAMINYL-PEPTIDE CYCLOTRANSFERASE"/>
    <property type="match status" value="1"/>
</dbReference>
<feature type="non-terminal residue" evidence="7">
    <location>
        <position position="1"/>
    </location>
</feature>
<dbReference type="InterPro" id="IPR040234">
    <property type="entry name" value="QC/QCL"/>
</dbReference>
<comment type="similarity">
    <text evidence="2">Belongs to the glutaminyl-peptide cyclotransferase family.</text>
</comment>
<dbReference type="SUPFAM" id="SSF53187">
    <property type="entry name" value="Zn-dependent exopeptidases"/>
    <property type="match status" value="1"/>
</dbReference>
<dbReference type="InterPro" id="IPR007484">
    <property type="entry name" value="Peptidase_M28"/>
</dbReference>
<comment type="catalytic activity">
    <reaction evidence="1">
        <text>N-terminal L-glutaminyl-[peptide] = N-terminal 5-oxo-L-prolyl-[peptide] + NH4(+)</text>
        <dbReference type="Rhea" id="RHEA:23652"/>
        <dbReference type="Rhea" id="RHEA-COMP:11736"/>
        <dbReference type="Rhea" id="RHEA-COMP:11846"/>
        <dbReference type="ChEBI" id="CHEBI:28938"/>
        <dbReference type="ChEBI" id="CHEBI:64722"/>
        <dbReference type="ChEBI" id="CHEBI:87215"/>
        <dbReference type="EC" id="2.3.2.5"/>
    </reaction>
</comment>
<accession>A0ABD0NLN1</accession>
<dbReference type="Gene3D" id="3.40.630.10">
    <property type="entry name" value="Zn peptidases"/>
    <property type="match status" value="1"/>
</dbReference>